<dbReference type="RefSeq" id="WP_176731908.1">
    <property type="nucleotide sequence ID" value="NZ_FMHV01000002.1"/>
</dbReference>
<dbReference type="Gene3D" id="3.40.50.12500">
    <property type="match status" value="1"/>
</dbReference>
<evidence type="ECO:0000256" key="1">
    <source>
        <dbReference type="ARBA" id="ARBA00038414"/>
    </source>
</evidence>
<dbReference type="STRING" id="568872.GA0070624_5549"/>
<gene>
    <name evidence="2" type="ORF">GA0070624_5549</name>
</gene>
<dbReference type="Proteomes" id="UP000199413">
    <property type="component" value="Unassembled WGS sequence"/>
</dbReference>
<accession>A0A1C6T3L7</accession>
<comment type="similarity">
    <text evidence="1">Belongs to the HyuE racemase family.</text>
</comment>
<protein>
    <submittedName>
        <fullName evidence="2">Allantoin racemase</fullName>
    </submittedName>
</protein>
<proteinExistence type="inferred from homology"/>
<reference evidence="3" key="1">
    <citation type="submission" date="2016-06" db="EMBL/GenBank/DDBJ databases">
        <authorList>
            <person name="Varghese N."/>
            <person name="Submissions Spin"/>
        </authorList>
    </citation>
    <scope>NUCLEOTIDE SEQUENCE [LARGE SCALE GENOMIC DNA]</scope>
    <source>
        <strain evidence="3">DSM 45431</strain>
    </source>
</reference>
<organism evidence="2 3">
    <name type="scientific">Micromonospora rhizosphaerae</name>
    <dbReference type="NCBI Taxonomy" id="568872"/>
    <lineage>
        <taxon>Bacteria</taxon>
        <taxon>Bacillati</taxon>
        <taxon>Actinomycetota</taxon>
        <taxon>Actinomycetes</taxon>
        <taxon>Micromonosporales</taxon>
        <taxon>Micromonosporaceae</taxon>
        <taxon>Micromonospora</taxon>
    </lineage>
</organism>
<dbReference type="InterPro" id="IPR015942">
    <property type="entry name" value="Asp/Glu/hydantoin_racemase"/>
</dbReference>
<name>A0A1C6T3L7_9ACTN</name>
<evidence type="ECO:0000313" key="2">
    <source>
        <dbReference type="EMBL" id="SCL36420.1"/>
    </source>
</evidence>
<dbReference type="InterPro" id="IPR053714">
    <property type="entry name" value="Iso_Racemase_Enz_sf"/>
</dbReference>
<evidence type="ECO:0000313" key="3">
    <source>
        <dbReference type="Proteomes" id="UP000199413"/>
    </source>
</evidence>
<keyword evidence="3" id="KW-1185">Reference proteome</keyword>
<sequence length="233" mass="24430">MKILVIHPVKRGVLDEDPMPPLPPFIEVESRWLSRGPTSIECRADKARAVPGVLDLVTESRAEGFDGIVVNCFMEPGLAAARELTHVPVVGPAQSAMTLATTLGGRFSVILPSGSGAPIAAEQARRYVGSERLASVRSVEMPVAELGDTERLTAGLIEQAERAVSEDRAHVVILGCTGMCATTTAVSAVVSSRGVPVIDPTLAAIGAITAQVCAGVSHSPRAYAMPRWRTDAA</sequence>
<dbReference type="PANTHER" id="PTHR28047">
    <property type="entry name" value="PROTEIN DCG1"/>
    <property type="match status" value="1"/>
</dbReference>
<dbReference type="AlphaFoldDB" id="A0A1C6T3L7"/>
<dbReference type="PANTHER" id="PTHR28047:SF5">
    <property type="entry name" value="PROTEIN DCG1"/>
    <property type="match status" value="1"/>
</dbReference>
<dbReference type="InterPro" id="IPR052186">
    <property type="entry name" value="Hydantoin_racemase-like"/>
</dbReference>
<dbReference type="Pfam" id="PF01177">
    <property type="entry name" value="Asp_Glu_race"/>
    <property type="match status" value="1"/>
</dbReference>
<dbReference type="EMBL" id="FMHV01000002">
    <property type="protein sequence ID" value="SCL36420.1"/>
    <property type="molecule type" value="Genomic_DNA"/>
</dbReference>
<dbReference type="GO" id="GO:0047661">
    <property type="term" value="F:amino-acid racemase activity"/>
    <property type="evidence" value="ECO:0007669"/>
    <property type="project" value="InterPro"/>
</dbReference>